<dbReference type="RefSeq" id="WP_165804999.1">
    <property type="nucleotide sequence ID" value="NZ_WMFL01000080.1"/>
</dbReference>
<comment type="caution">
    <text evidence="1">The sequence shown here is derived from an EMBL/GenBank/DDBJ whole genome shotgun (WGS) entry which is preliminary data.</text>
</comment>
<dbReference type="Proteomes" id="UP000646308">
    <property type="component" value="Unassembled WGS sequence"/>
</dbReference>
<evidence type="ECO:0000313" key="1">
    <source>
        <dbReference type="EMBL" id="NJI03081.1"/>
    </source>
</evidence>
<evidence type="ECO:0000313" key="2">
    <source>
        <dbReference type="Proteomes" id="UP000646308"/>
    </source>
</evidence>
<protein>
    <recommendedName>
        <fullName evidence="3">Phage protein</fullName>
    </recommendedName>
</protein>
<organism evidence="1 2">
    <name type="scientific">Staphylococcus agnetis</name>
    <dbReference type="NCBI Taxonomy" id="985762"/>
    <lineage>
        <taxon>Bacteria</taxon>
        <taxon>Bacillati</taxon>
        <taxon>Bacillota</taxon>
        <taxon>Bacilli</taxon>
        <taxon>Bacillales</taxon>
        <taxon>Staphylococcaceae</taxon>
        <taxon>Staphylococcus</taxon>
    </lineage>
</organism>
<reference evidence="1" key="1">
    <citation type="submission" date="2019-11" db="EMBL/GenBank/DDBJ databases">
        <title>Whole genome comparisons of Staphylococcus agnetis isolates from cattle and chickens.</title>
        <authorList>
            <person name="Rhoads D."/>
            <person name="Shwani A."/>
            <person name="Adkins P."/>
            <person name="Calcutt M."/>
            <person name="Middleton J."/>
        </authorList>
    </citation>
    <scope>NUCLEOTIDE SEQUENCE</scope>
    <source>
        <strain evidence="1">1387</strain>
    </source>
</reference>
<name>A0AAW9YTY4_9STAP</name>
<gene>
    <name evidence="1" type="ORF">GLV84_09605</name>
</gene>
<accession>A0AAW9YTY4</accession>
<dbReference type="AlphaFoldDB" id="A0AAW9YTY4"/>
<evidence type="ECO:0008006" key="3">
    <source>
        <dbReference type="Google" id="ProtNLM"/>
    </source>
</evidence>
<sequence length="107" mass="12655">MSKSKGIDDFINRLDKLVDNANEISGTHEYSFEEFLSTDFMKKNTDKDDFYDFVESSNFDISNQSDFDKVVETSDWNNYVRNHSVFDSWQDMFDTAVKEMISKKLFK</sequence>
<dbReference type="EMBL" id="WMFL01000080">
    <property type="protein sequence ID" value="NJI03081.1"/>
    <property type="molecule type" value="Genomic_DNA"/>
</dbReference>
<proteinExistence type="predicted"/>